<organism evidence="5 6">
    <name type="scientific">Flavivirga eckloniae</name>
    <dbReference type="NCBI Taxonomy" id="1803846"/>
    <lineage>
        <taxon>Bacteria</taxon>
        <taxon>Pseudomonadati</taxon>
        <taxon>Bacteroidota</taxon>
        <taxon>Flavobacteriia</taxon>
        <taxon>Flavobacteriales</taxon>
        <taxon>Flavobacteriaceae</taxon>
        <taxon>Flavivirga</taxon>
    </lineage>
</organism>
<proteinExistence type="inferred from homology"/>
<evidence type="ECO:0000313" key="6">
    <source>
        <dbReference type="Proteomes" id="UP000235826"/>
    </source>
</evidence>
<dbReference type="SUPFAM" id="SSF56420">
    <property type="entry name" value="Peptide deformylase"/>
    <property type="match status" value="1"/>
</dbReference>
<dbReference type="InterPro" id="IPR036821">
    <property type="entry name" value="Peptide_deformylase_sf"/>
</dbReference>
<feature type="binding site" evidence="4">
    <location>
        <position position="193"/>
    </location>
    <ligand>
        <name>Fe cation</name>
        <dbReference type="ChEBI" id="CHEBI:24875"/>
    </ligand>
</feature>
<dbReference type="HAMAP" id="MF_00163">
    <property type="entry name" value="Pep_deformylase"/>
    <property type="match status" value="1"/>
</dbReference>
<comment type="function">
    <text evidence="4">Removes the formyl group from the N-terminal Met of newly synthesized proteins. Requires at least a dipeptide for an efficient rate of reaction. N-terminal L-methionine is a prerequisite for activity but the enzyme has broad specificity at other positions.</text>
</comment>
<dbReference type="GO" id="GO:0006412">
    <property type="term" value="P:translation"/>
    <property type="evidence" value="ECO:0007669"/>
    <property type="project" value="UniProtKB-UniRule"/>
</dbReference>
<comment type="similarity">
    <text evidence="1 4">Belongs to the polypeptide deformylase family.</text>
</comment>
<dbReference type="EMBL" id="CP025791">
    <property type="protein sequence ID" value="AUP81576.1"/>
    <property type="molecule type" value="Genomic_DNA"/>
</dbReference>
<sequence>MKFCNEKTILTIFISLFLIGCSGTKRIKEYTFSSNEINLINSADSLTPMRVFKITNKKDSLLLRTKSGYIKPNPNNKTLQTFIKRLYVTVRDSMSMGVGIAAPQVGILKRIIWVQRFDKEEFPFEVYLNPEIIKSSEEKQTVKEGCLSIPDRTETLNSRSRSITIEYDTMDGKHKTETVKDFSSVIFQHEIDHLNGILFLDHLQKEFVDSKKD</sequence>
<dbReference type="PIRSF" id="PIRSF004749">
    <property type="entry name" value="Pep_def"/>
    <property type="match status" value="1"/>
</dbReference>
<dbReference type="GO" id="GO:0042586">
    <property type="term" value="F:peptide deformylase activity"/>
    <property type="evidence" value="ECO:0007669"/>
    <property type="project" value="UniProtKB-UniRule"/>
</dbReference>
<dbReference type="RefSeq" id="WP_102758218.1">
    <property type="nucleotide sequence ID" value="NZ_CP025791.1"/>
</dbReference>
<dbReference type="Proteomes" id="UP000235826">
    <property type="component" value="Chromosome"/>
</dbReference>
<dbReference type="NCBIfam" id="TIGR00079">
    <property type="entry name" value="pept_deformyl"/>
    <property type="match status" value="1"/>
</dbReference>
<keyword evidence="4" id="KW-0408">Iron</keyword>
<gene>
    <name evidence="4 5" type="primary">def</name>
    <name evidence="5" type="ORF">C1H87_08660</name>
</gene>
<dbReference type="GO" id="GO:0046872">
    <property type="term" value="F:metal ion binding"/>
    <property type="evidence" value="ECO:0007669"/>
    <property type="project" value="UniProtKB-KW"/>
</dbReference>
<dbReference type="PROSITE" id="PS51257">
    <property type="entry name" value="PROKAR_LIPOPROTEIN"/>
    <property type="match status" value="1"/>
</dbReference>
<dbReference type="PANTHER" id="PTHR10458">
    <property type="entry name" value="PEPTIDE DEFORMYLASE"/>
    <property type="match status" value="1"/>
</dbReference>
<evidence type="ECO:0000313" key="5">
    <source>
        <dbReference type="EMBL" id="AUP81576.1"/>
    </source>
</evidence>
<keyword evidence="6" id="KW-1185">Reference proteome</keyword>
<feature type="binding site" evidence="4">
    <location>
        <position position="189"/>
    </location>
    <ligand>
        <name>Fe cation</name>
        <dbReference type="ChEBI" id="CHEBI:24875"/>
    </ligand>
</feature>
<dbReference type="OrthoDB" id="5493262at2"/>
<evidence type="ECO:0000256" key="1">
    <source>
        <dbReference type="ARBA" id="ARBA00010759"/>
    </source>
</evidence>
<evidence type="ECO:0000256" key="2">
    <source>
        <dbReference type="ARBA" id="ARBA00022723"/>
    </source>
</evidence>
<dbReference type="AlphaFoldDB" id="A0A2K9PWY5"/>
<dbReference type="CDD" id="cd00487">
    <property type="entry name" value="Pep_deformylase"/>
    <property type="match status" value="1"/>
</dbReference>
<dbReference type="Gene3D" id="3.90.45.10">
    <property type="entry name" value="Peptide deformylase"/>
    <property type="match status" value="1"/>
</dbReference>
<dbReference type="PRINTS" id="PR01576">
    <property type="entry name" value="PDEFORMYLASE"/>
</dbReference>
<evidence type="ECO:0000256" key="3">
    <source>
        <dbReference type="ARBA" id="ARBA00022801"/>
    </source>
</evidence>
<feature type="active site" evidence="4">
    <location>
        <position position="190"/>
    </location>
</feature>
<accession>A0A2K9PWY5</accession>
<dbReference type="InterPro" id="IPR023635">
    <property type="entry name" value="Peptide_deformylase"/>
</dbReference>
<evidence type="ECO:0000256" key="4">
    <source>
        <dbReference type="HAMAP-Rule" id="MF_00163"/>
    </source>
</evidence>
<dbReference type="Pfam" id="PF01327">
    <property type="entry name" value="Pep_deformylase"/>
    <property type="match status" value="1"/>
</dbReference>
<comment type="cofactor">
    <cofactor evidence="4">
        <name>Fe(2+)</name>
        <dbReference type="ChEBI" id="CHEBI:29033"/>
    </cofactor>
    <text evidence="4">Binds 1 Fe(2+) ion.</text>
</comment>
<keyword evidence="2 4" id="KW-0479">Metal-binding</keyword>
<dbReference type="KEGG" id="fek:C1H87_08660"/>
<keyword evidence="3 4" id="KW-0378">Hydrolase</keyword>
<reference evidence="5 6" key="1">
    <citation type="submission" date="2018-01" db="EMBL/GenBank/DDBJ databases">
        <title>Complete genome sequence of Flavivirga eckloniae ECD14 isolated from seaweed Ecklonia cava.</title>
        <authorList>
            <person name="Lee J.H."/>
            <person name="Baik K.S."/>
            <person name="Seong C.N."/>
        </authorList>
    </citation>
    <scope>NUCLEOTIDE SEQUENCE [LARGE SCALE GENOMIC DNA]</scope>
    <source>
        <strain evidence="5 6">ECD14</strain>
    </source>
</reference>
<comment type="catalytic activity">
    <reaction evidence="4">
        <text>N-terminal N-formyl-L-methionyl-[peptide] + H2O = N-terminal L-methionyl-[peptide] + formate</text>
        <dbReference type="Rhea" id="RHEA:24420"/>
        <dbReference type="Rhea" id="RHEA-COMP:10639"/>
        <dbReference type="Rhea" id="RHEA-COMP:10640"/>
        <dbReference type="ChEBI" id="CHEBI:15377"/>
        <dbReference type="ChEBI" id="CHEBI:15740"/>
        <dbReference type="ChEBI" id="CHEBI:49298"/>
        <dbReference type="ChEBI" id="CHEBI:64731"/>
        <dbReference type="EC" id="3.5.1.88"/>
    </reaction>
</comment>
<keyword evidence="4" id="KW-0648">Protein biosynthesis</keyword>
<dbReference type="EC" id="3.5.1.88" evidence="4"/>
<name>A0A2K9PWY5_9FLAO</name>
<protein>
    <recommendedName>
        <fullName evidence="4">Peptide deformylase</fullName>
        <shortName evidence="4">PDF</shortName>
        <ecNumber evidence="4">3.5.1.88</ecNumber>
    </recommendedName>
    <alternativeName>
        <fullName evidence="4">Polypeptide deformylase</fullName>
    </alternativeName>
</protein>
<dbReference type="PANTHER" id="PTHR10458:SF22">
    <property type="entry name" value="PEPTIDE DEFORMYLASE"/>
    <property type="match status" value="1"/>
</dbReference>
<feature type="binding site" evidence="4">
    <location>
        <position position="146"/>
    </location>
    <ligand>
        <name>Fe cation</name>
        <dbReference type="ChEBI" id="CHEBI:24875"/>
    </ligand>
</feature>